<dbReference type="Proteomes" id="UP001060085">
    <property type="component" value="Linkage Group LG07"/>
</dbReference>
<accession>A0ACB9ZVD3</accession>
<protein>
    <submittedName>
        <fullName evidence="1">Uncharacterized protein</fullName>
    </submittedName>
</protein>
<keyword evidence="2" id="KW-1185">Reference proteome</keyword>
<dbReference type="EMBL" id="CM044707">
    <property type="protein sequence ID" value="KAI5652587.1"/>
    <property type="molecule type" value="Genomic_DNA"/>
</dbReference>
<evidence type="ECO:0000313" key="2">
    <source>
        <dbReference type="Proteomes" id="UP001060085"/>
    </source>
</evidence>
<name>A0ACB9ZVD3_CATRO</name>
<sequence length="126" mass="14573">MRPFSWNGPRQINTANSNGRHQQAHDHELWIRPMEIESASGGVYKLQKKTSRSRQKKKLRSSTKREAARSRICRKFQKFLRQKIPEEAEAEIRQKPAEIWTAAAENSGQQKKIPAAEVMQKNSNFG</sequence>
<reference evidence="2" key="1">
    <citation type="journal article" date="2023" name="Nat. Plants">
        <title>Single-cell RNA sequencing provides a high-resolution roadmap for understanding the multicellular compartmentation of specialized metabolism.</title>
        <authorList>
            <person name="Sun S."/>
            <person name="Shen X."/>
            <person name="Li Y."/>
            <person name="Li Y."/>
            <person name="Wang S."/>
            <person name="Li R."/>
            <person name="Zhang H."/>
            <person name="Shen G."/>
            <person name="Guo B."/>
            <person name="Wei J."/>
            <person name="Xu J."/>
            <person name="St-Pierre B."/>
            <person name="Chen S."/>
            <person name="Sun C."/>
        </authorList>
    </citation>
    <scope>NUCLEOTIDE SEQUENCE [LARGE SCALE GENOMIC DNA]</scope>
</reference>
<comment type="caution">
    <text evidence="1">The sequence shown here is derived from an EMBL/GenBank/DDBJ whole genome shotgun (WGS) entry which is preliminary data.</text>
</comment>
<evidence type="ECO:0000313" key="1">
    <source>
        <dbReference type="EMBL" id="KAI5652587.1"/>
    </source>
</evidence>
<gene>
    <name evidence="1" type="ORF">M9H77_29774</name>
</gene>
<organism evidence="1 2">
    <name type="scientific">Catharanthus roseus</name>
    <name type="common">Madagascar periwinkle</name>
    <name type="synonym">Vinca rosea</name>
    <dbReference type="NCBI Taxonomy" id="4058"/>
    <lineage>
        <taxon>Eukaryota</taxon>
        <taxon>Viridiplantae</taxon>
        <taxon>Streptophyta</taxon>
        <taxon>Embryophyta</taxon>
        <taxon>Tracheophyta</taxon>
        <taxon>Spermatophyta</taxon>
        <taxon>Magnoliopsida</taxon>
        <taxon>eudicotyledons</taxon>
        <taxon>Gunneridae</taxon>
        <taxon>Pentapetalae</taxon>
        <taxon>asterids</taxon>
        <taxon>lamiids</taxon>
        <taxon>Gentianales</taxon>
        <taxon>Apocynaceae</taxon>
        <taxon>Rauvolfioideae</taxon>
        <taxon>Vinceae</taxon>
        <taxon>Catharanthinae</taxon>
        <taxon>Catharanthus</taxon>
    </lineage>
</organism>
<proteinExistence type="predicted"/>